<dbReference type="PANTHER" id="PTHR40036:SF1">
    <property type="entry name" value="MACROCIN O-METHYLTRANSFERASE"/>
    <property type="match status" value="1"/>
</dbReference>
<proteinExistence type="predicted"/>
<protein>
    <recommendedName>
        <fullName evidence="3">Methyltransferase</fullName>
    </recommendedName>
</protein>
<dbReference type="STRING" id="1280954.HPO_09398"/>
<dbReference type="OrthoDB" id="9811332at2"/>
<sequence>MATLSPAKPKRSFVQRLLRRVIYKNYGRNLLYQLQLRALNEAADYVQANMPEAMIFESHAAYIGFLVDKSPAEGLMMEFGVAGGNSIRQIAGRTQKMVHGFDSFEGLPEDWSGHLERRGAFTQKQRLPQVPANVKLHVGWFDATLPGVLSSNSEPISLLHIDCDLYGGTKYILDTAGDRLKPGSIVMFDEYFNYPSWRHHEYKAWQEFVSSRNVKYTYIAFTAMDGCVAVRIDSIG</sequence>
<dbReference type="Pfam" id="PF13578">
    <property type="entry name" value="Methyltransf_24"/>
    <property type="match status" value="1"/>
</dbReference>
<evidence type="ECO:0000313" key="1">
    <source>
        <dbReference type="EMBL" id="KCZ98760.1"/>
    </source>
</evidence>
<keyword evidence="2" id="KW-1185">Reference proteome</keyword>
<dbReference type="SUPFAM" id="SSF53335">
    <property type="entry name" value="S-adenosyl-L-methionine-dependent methyltransferases"/>
    <property type="match status" value="1"/>
</dbReference>
<dbReference type="RefSeq" id="WP_035597510.1">
    <property type="nucleotide sequence ID" value="NZ_ARYM01000009.1"/>
</dbReference>
<dbReference type="eggNOG" id="COG4122">
    <property type="taxonomic scope" value="Bacteria"/>
</dbReference>
<dbReference type="Proteomes" id="UP000027100">
    <property type="component" value="Unassembled WGS sequence"/>
</dbReference>
<evidence type="ECO:0000313" key="2">
    <source>
        <dbReference type="Proteomes" id="UP000027100"/>
    </source>
</evidence>
<dbReference type="EMBL" id="ARYM01000009">
    <property type="protein sequence ID" value="KCZ98760.1"/>
    <property type="molecule type" value="Genomic_DNA"/>
</dbReference>
<comment type="caution">
    <text evidence="1">The sequence shown here is derived from an EMBL/GenBank/DDBJ whole genome shotgun (WGS) entry which is preliminary data.</text>
</comment>
<dbReference type="PANTHER" id="PTHR40036">
    <property type="entry name" value="MACROCIN O-METHYLTRANSFERASE"/>
    <property type="match status" value="1"/>
</dbReference>
<evidence type="ECO:0008006" key="3">
    <source>
        <dbReference type="Google" id="ProtNLM"/>
    </source>
</evidence>
<dbReference type="AlphaFoldDB" id="A0A062VJK9"/>
<accession>A0A062VJK9</accession>
<dbReference type="InterPro" id="IPR008884">
    <property type="entry name" value="TylF_MeTrfase"/>
</dbReference>
<gene>
    <name evidence="1" type="ORF">HPO_09398</name>
</gene>
<reference evidence="1 2" key="1">
    <citation type="journal article" date="2014" name="Antonie Van Leeuwenhoek">
        <title>Hyphomonas beringensis sp. nov. and Hyphomonas chukchiensis sp. nov., isolated from surface seawater of the Bering Sea and Chukchi Sea.</title>
        <authorList>
            <person name="Li C."/>
            <person name="Lai Q."/>
            <person name="Li G."/>
            <person name="Dong C."/>
            <person name="Wang J."/>
            <person name="Liao Y."/>
            <person name="Shao Z."/>
        </authorList>
    </citation>
    <scope>NUCLEOTIDE SEQUENCE [LARGE SCALE GENOMIC DNA]</scope>
    <source>
        <strain evidence="1 2">PS728</strain>
    </source>
</reference>
<dbReference type="Gene3D" id="3.40.50.150">
    <property type="entry name" value="Vaccinia Virus protein VP39"/>
    <property type="match status" value="1"/>
</dbReference>
<dbReference type="InterPro" id="IPR029063">
    <property type="entry name" value="SAM-dependent_MTases_sf"/>
</dbReference>
<dbReference type="PATRIC" id="fig|1280954.3.peg.1903"/>
<name>A0A062VJK9_9PROT</name>
<organism evidence="1 2">
    <name type="scientific">Hyphomonas polymorpha PS728</name>
    <dbReference type="NCBI Taxonomy" id="1280954"/>
    <lineage>
        <taxon>Bacteria</taxon>
        <taxon>Pseudomonadati</taxon>
        <taxon>Pseudomonadota</taxon>
        <taxon>Alphaproteobacteria</taxon>
        <taxon>Hyphomonadales</taxon>
        <taxon>Hyphomonadaceae</taxon>
        <taxon>Hyphomonas</taxon>
    </lineage>
</organism>